<organism evidence="11 12">
    <name type="scientific">Pseudovirgaria hyperparasitica</name>
    <dbReference type="NCBI Taxonomy" id="470096"/>
    <lineage>
        <taxon>Eukaryota</taxon>
        <taxon>Fungi</taxon>
        <taxon>Dikarya</taxon>
        <taxon>Ascomycota</taxon>
        <taxon>Pezizomycotina</taxon>
        <taxon>Dothideomycetes</taxon>
        <taxon>Dothideomycetes incertae sedis</taxon>
        <taxon>Acrospermales</taxon>
        <taxon>Acrospermaceae</taxon>
        <taxon>Pseudovirgaria</taxon>
    </lineage>
</organism>
<evidence type="ECO:0000256" key="7">
    <source>
        <dbReference type="ARBA" id="ARBA00044529"/>
    </source>
</evidence>
<accession>A0A6A6VX94</accession>
<dbReference type="Pfam" id="PF21928">
    <property type="entry name" value="XLF_CC"/>
    <property type="match status" value="1"/>
</dbReference>
<dbReference type="RefSeq" id="XP_033597673.1">
    <property type="nucleotide sequence ID" value="XM_033747436.1"/>
</dbReference>
<comment type="similarity">
    <text evidence="6">Belongs to the XRCC4-XLF family. XLF subfamily.</text>
</comment>
<dbReference type="GO" id="GO:0006303">
    <property type="term" value="P:double-strand break repair via nonhomologous end joining"/>
    <property type="evidence" value="ECO:0007669"/>
    <property type="project" value="TreeGrafter"/>
</dbReference>
<dbReference type="Proteomes" id="UP000799437">
    <property type="component" value="Unassembled WGS sequence"/>
</dbReference>
<dbReference type="InterPro" id="IPR015381">
    <property type="entry name" value="XLF-like_N"/>
</dbReference>
<evidence type="ECO:0000256" key="1">
    <source>
        <dbReference type="ARBA" id="ARBA00004123"/>
    </source>
</evidence>
<evidence type="ECO:0000256" key="4">
    <source>
        <dbReference type="ARBA" id="ARBA00023204"/>
    </source>
</evidence>
<evidence type="ECO:0000256" key="5">
    <source>
        <dbReference type="ARBA" id="ARBA00023242"/>
    </source>
</evidence>
<evidence type="ECO:0000256" key="2">
    <source>
        <dbReference type="ARBA" id="ARBA00022763"/>
    </source>
</evidence>
<evidence type="ECO:0000313" key="11">
    <source>
        <dbReference type="EMBL" id="KAF2755222.1"/>
    </source>
</evidence>
<dbReference type="PANTHER" id="PTHR32235">
    <property type="entry name" value="NON-HOMOLOGOUS END-JOINING FACTOR 1"/>
    <property type="match status" value="1"/>
</dbReference>
<dbReference type="InterPro" id="IPR038051">
    <property type="entry name" value="XRCC4-like_N_sf"/>
</dbReference>
<sequence>MSDASWSALPLLKATKDIPDLLVKAIFTQDSYHVSLTDMNGHFWSQSKDRKGVRRESMEQETAIDACESLTNLRQLLEKLEGALNGADGCTCKVARDGESLSLQVQVSLPRPLGVLSYVFQLESKHQDFYTQMVLPLVLTAHHQQQDTADLVDRLSHKDHIIEVLLSRMKATGIDISAVFPAAKKGDLKQAGKQVRGLDPFDQRTWEKSRAVQRGVHTSITSMLRDLSPRLDSASEQIRAQEALGLWEVRHSVIPGSSAESKTEVEISSSPVPEQEQEQAETGDDEFQRQATPPALKQVHSRSSPDALRSPRTSNAVVARPAADDDETTDDEDDDLDVPTSSNITKPKCPTPEPEPVVPAVRPKGKLGMIGKRKPSPAMDVALPEQEDTATLQPQSEAMDIKNDEPATKVIESSESATSAAPKKGKLGVIGGRKKVATNGPAHSREIPDDSMDIDVKGKSSVTATRVKREATSPTRHSAAPQSSQEKADEKRAELKRQLEEAKNKAPAKKKRRF</sequence>
<evidence type="ECO:0000259" key="10">
    <source>
        <dbReference type="Pfam" id="PF21928"/>
    </source>
</evidence>
<feature type="compositionally biased region" description="Basic and acidic residues" evidence="8">
    <location>
        <begin position="486"/>
        <end position="504"/>
    </location>
</feature>
<evidence type="ECO:0000256" key="6">
    <source>
        <dbReference type="ARBA" id="ARBA00025747"/>
    </source>
</evidence>
<proteinExistence type="inferred from homology"/>
<dbReference type="GeneID" id="54488490"/>
<keyword evidence="12" id="KW-1185">Reference proteome</keyword>
<evidence type="ECO:0000256" key="3">
    <source>
        <dbReference type="ARBA" id="ARBA00023125"/>
    </source>
</evidence>
<keyword evidence="2" id="KW-0227">DNA damage</keyword>
<name>A0A6A6VX94_9PEZI</name>
<feature type="compositionally biased region" description="Acidic residues" evidence="8">
    <location>
        <begin position="275"/>
        <end position="285"/>
    </location>
</feature>
<keyword evidence="5" id="KW-0539">Nucleus</keyword>
<feature type="compositionally biased region" description="Polar residues" evidence="8">
    <location>
        <begin position="472"/>
        <end position="485"/>
    </location>
</feature>
<dbReference type="CDD" id="cd22285">
    <property type="entry name" value="HD_XLF_N"/>
    <property type="match status" value="1"/>
</dbReference>
<dbReference type="GO" id="GO:0032807">
    <property type="term" value="C:DNA ligase IV complex"/>
    <property type="evidence" value="ECO:0007669"/>
    <property type="project" value="TreeGrafter"/>
</dbReference>
<protein>
    <recommendedName>
        <fullName evidence="7">Non-homologous end-joining factor 1</fullName>
    </recommendedName>
</protein>
<feature type="domain" description="XLF-like coiled-coil region" evidence="10">
    <location>
        <begin position="129"/>
        <end position="177"/>
    </location>
</feature>
<keyword evidence="4" id="KW-0234">DNA repair</keyword>
<dbReference type="InterPro" id="IPR052287">
    <property type="entry name" value="NHEJ_factor"/>
</dbReference>
<keyword evidence="3" id="KW-0238">DNA-binding</keyword>
<feature type="domain" description="XLF-like N-terminal" evidence="9">
    <location>
        <begin position="6"/>
        <end position="123"/>
    </location>
</feature>
<gene>
    <name evidence="11" type="ORF">EJ05DRAFT_503528</name>
</gene>
<evidence type="ECO:0000256" key="8">
    <source>
        <dbReference type="SAM" id="MobiDB-lite"/>
    </source>
</evidence>
<dbReference type="Gene3D" id="2.170.210.10">
    <property type="entry name" value="DNA double-strand break repair and VJ recombination XRCC4, N-terminal"/>
    <property type="match status" value="1"/>
</dbReference>
<evidence type="ECO:0000313" key="12">
    <source>
        <dbReference type="Proteomes" id="UP000799437"/>
    </source>
</evidence>
<feature type="compositionally biased region" description="Acidic residues" evidence="8">
    <location>
        <begin position="324"/>
        <end position="337"/>
    </location>
</feature>
<feature type="compositionally biased region" description="Basic and acidic residues" evidence="8">
    <location>
        <begin position="443"/>
        <end position="458"/>
    </location>
</feature>
<reference evidence="11" key="1">
    <citation type="journal article" date="2020" name="Stud. Mycol.">
        <title>101 Dothideomycetes genomes: a test case for predicting lifestyles and emergence of pathogens.</title>
        <authorList>
            <person name="Haridas S."/>
            <person name="Albert R."/>
            <person name="Binder M."/>
            <person name="Bloem J."/>
            <person name="Labutti K."/>
            <person name="Salamov A."/>
            <person name="Andreopoulos B."/>
            <person name="Baker S."/>
            <person name="Barry K."/>
            <person name="Bills G."/>
            <person name="Bluhm B."/>
            <person name="Cannon C."/>
            <person name="Castanera R."/>
            <person name="Culley D."/>
            <person name="Daum C."/>
            <person name="Ezra D."/>
            <person name="Gonzalez J."/>
            <person name="Henrissat B."/>
            <person name="Kuo A."/>
            <person name="Liang C."/>
            <person name="Lipzen A."/>
            <person name="Lutzoni F."/>
            <person name="Magnuson J."/>
            <person name="Mondo S."/>
            <person name="Nolan M."/>
            <person name="Ohm R."/>
            <person name="Pangilinan J."/>
            <person name="Park H.-J."/>
            <person name="Ramirez L."/>
            <person name="Alfaro M."/>
            <person name="Sun H."/>
            <person name="Tritt A."/>
            <person name="Yoshinaga Y."/>
            <person name="Zwiers L.-H."/>
            <person name="Turgeon B."/>
            <person name="Goodwin S."/>
            <person name="Spatafora J."/>
            <person name="Crous P."/>
            <person name="Grigoriev I."/>
        </authorList>
    </citation>
    <scope>NUCLEOTIDE SEQUENCE</scope>
    <source>
        <strain evidence="11">CBS 121739</strain>
    </source>
</reference>
<dbReference type="OrthoDB" id="2155935at2759"/>
<dbReference type="InterPro" id="IPR053829">
    <property type="entry name" value="XLF-like_CC"/>
</dbReference>
<evidence type="ECO:0000259" key="9">
    <source>
        <dbReference type="Pfam" id="PF09302"/>
    </source>
</evidence>
<dbReference type="EMBL" id="ML996578">
    <property type="protein sequence ID" value="KAF2755222.1"/>
    <property type="molecule type" value="Genomic_DNA"/>
</dbReference>
<dbReference type="AlphaFoldDB" id="A0A6A6VX94"/>
<dbReference type="PANTHER" id="PTHR32235:SF1">
    <property type="entry name" value="NON-HOMOLOGOUS END-JOINING FACTOR 1"/>
    <property type="match status" value="1"/>
</dbReference>
<feature type="region of interest" description="Disordered" evidence="8">
    <location>
        <begin position="257"/>
        <end position="514"/>
    </location>
</feature>
<comment type="subcellular location">
    <subcellularLocation>
        <location evidence="1">Nucleus</location>
    </subcellularLocation>
</comment>
<dbReference type="Pfam" id="PF09302">
    <property type="entry name" value="XLF"/>
    <property type="match status" value="1"/>
</dbReference>
<dbReference type="GO" id="GO:0045027">
    <property type="term" value="F:DNA end binding"/>
    <property type="evidence" value="ECO:0007669"/>
    <property type="project" value="TreeGrafter"/>
</dbReference>